<keyword evidence="1" id="KW-0596">Phosphopantetheine</keyword>
<evidence type="ECO:0000256" key="2">
    <source>
        <dbReference type="ARBA" id="ARBA00022553"/>
    </source>
</evidence>
<dbReference type="PANTHER" id="PTHR44845">
    <property type="entry name" value="CARRIER DOMAIN-CONTAINING PROTEIN"/>
    <property type="match status" value="1"/>
</dbReference>
<evidence type="ECO:0000313" key="5">
    <source>
        <dbReference type="Proteomes" id="UP000282760"/>
    </source>
</evidence>
<dbReference type="CDD" id="cd05235">
    <property type="entry name" value="SDR_e1"/>
    <property type="match status" value="1"/>
</dbReference>
<dbReference type="InterPro" id="IPR013120">
    <property type="entry name" value="FAR_NAD-bd"/>
</dbReference>
<dbReference type="PANTHER" id="PTHR44845:SF6">
    <property type="entry name" value="BETA-ALANINE-ACTIVATING ENZYME"/>
    <property type="match status" value="1"/>
</dbReference>
<dbReference type="PROSITE" id="PS00455">
    <property type="entry name" value="AMP_BINDING"/>
    <property type="match status" value="1"/>
</dbReference>
<dbReference type="InterPro" id="IPR036736">
    <property type="entry name" value="ACP-like_sf"/>
</dbReference>
<dbReference type="Pfam" id="PF00550">
    <property type="entry name" value="PP-binding"/>
    <property type="match status" value="1"/>
</dbReference>
<dbReference type="InterPro" id="IPR020845">
    <property type="entry name" value="AMP-binding_CS"/>
</dbReference>
<dbReference type="SUPFAM" id="SSF47336">
    <property type="entry name" value="ACP-like"/>
    <property type="match status" value="1"/>
</dbReference>
<dbReference type="PROSITE" id="PS50075">
    <property type="entry name" value="CARRIER"/>
    <property type="match status" value="1"/>
</dbReference>
<keyword evidence="2" id="KW-0597">Phosphoprotein</keyword>
<evidence type="ECO:0000256" key="1">
    <source>
        <dbReference type="ARBA" id="ARBA00022450"/>
    </source>
</evidence>
<dbReference type="NCBIfam" id="TIGR01746">
    <property type="entry name" value="Thioester-redct"/>
    <property type="match status" value="1"/>
</dbReference>
<evidence type="ECO:0000313" key="4">
    <source>
        <dbReference type="EMBL" id="AZV26582.1"/>
    </source>
</evidence>
<dbReference type="Gene3D" id="3.40.50.980">
    <property type="match status" value="2"/>
</dbReference>
<dbReference type="SUPFAM" id="SSF51735">
    <property type="entry name" value="NAD(P)-binding Rossmann-fold domains"/>
    <property type="match status" value="1"/>
</dbReference>
<dbReference type="NCBIfam" id="TIGR01733">
    <property type="entry name" value="AA-adenyl-dom"/>
    <property type="match status" value="1"/>
</dbReference>
<dbReference type="Gene3D" id="1.10.1200.10">
    <property type="entry name" value="ACP-like"/>
    <property type="match status" value="1"/>
</dbReference>
<accession>A0A3T0JTA4</accession>
<dbReference type="Pfam" id="PF00501">
    <property type="entry name" value="AMP-binding"/>
    <property type="match status" value="1"/>
</dbReference>
<protein>
    <submittedName>
        <fullName evidence="4">Peptide synthetase</fullName>
    </submittedName>
</protein>
<dbReference type="Gene3D" id="3.30.300.30">
    <property type="match status" value="1"/>
</dbReference>
<organism evidence="4 5">
    <name type="scientific">Pseudomonas syringae</name>
    <dbReference type="NCBI Taxonomy" id="317"/>
    <lineage>
        <taxon>Bacteria</taxon>
        <taxon>Pseudomonadati</taxon>
        <taxon>Pseudomonadota</taxon>
        <taxon>Gammaproteobacteria</taxon>
        <taxon>Pseudomonadales</taxon>
        <taxon>Pseudomonadaceae</taxon>
        <taxon>Pseudomonas</taxon>
    </lineage>
</organism>
<feature type="domain" description="Carrier" evidence="3">
    <location>
        <begin position="520"/>
        <end position="595"/>
    </location>
</feature>
<reference evidence="4 5" key="1">
    <citation type="submission" date="2017-11" db="EMBL/GenBank/DDBJ databases">
        <title>Effect of PGPRs.</title>
        <authorList>
            <person name="Oliva R."/>
            <person name="Nong J."/>
            <person name="Roman V."/>
        </authorList>
    </citation>
    <scope>NUCLEOTIDE SEQUENCE [LARGE SCALE GENOMIC DNA]</scope>
    <source>
        <strain evidence="4">Inb918</strain>
    </source>
</reference>
<sequence length="1005" mass="112202">MERTTAEAKSVGFCRIGLVDIFLQQVRFYPDKLAVVTNKNSLSYKELFVRSSILARSLQASGIELEEPVGILLDAGVNHVVSQLAILMAGGSCMPINPSSPGERLDFMLQEAGVKLTISCPELIKSGLRTEYFDFNEWDASGHELFCRNSCVLDNHRAFVMFTSGTTGRPKGVEIEARGIIRMVVNSSLLAIDACDRVAAISNPAFDGALLEIWGALLNGATLYFMEEATDLLDPRRMERFIQNNEISIMLLTTSLFNFMAPHIPLAFGSLSYLLVGGEVFNVQALKSIGKSGWPRVILNSYGPTEGTTLTLCHTIRLEDLDVESMPIGIPVDRTEVFILDKDLRVMPVKKVGEIYIAGAGLARGYINRPELTKEKFLLIDVPGEAQPLRVYKTGDLGWRDCHGVVTYAGRVDNQIKLQGYRIEIEEIEARLLQSDFFYSAVACLVKVEGGEGYIQAFVVPKNVEGFDGAEVLSYLRTYLPAYMMPRIKVVSSIPLNINGKADRTSLVQSIKAELSFSDAGMSDKERELLLVWQKVMRVNDPKLNDDFFELGGTSLQAARLVLEINRKFATDLSIQDLYEAKTPGSLLELILNPKSSCFDLCAKLMEDCALANNISTGSVTLSKDCYSMSQVFLTGATGFFGAFCLHDLLLDSGVKKVFCIVRAENDELALSRIKENLNKYGLWDNMFTRRIHALAGDIEKDFLGLSRENYSLTSSICDCVFHLAARVSFIEPYVAHRSANVIGLVNVLNFASCIKAKSVHYASTIAASGPVGLLSRVSRVYESDDLSSFARGMEYTVGYLQSKWVAEQLIVQARVKGIRVSIYRLGFVFSHSVNGIGNYDDFMGRLIKGCIRVGAYPLLPGDRKELIPVDFASSAMVSIAREVETLNYNYHIIPPERRSISFNSFFELFAKTEYSLVPLSYKQWLKRIYDDHDLETNPLMPLLPMLSQRVYKELTAWEVFGNIPVYDSCKTWSILSRCKIMAFPSSDEIMLRRYLDYMKKIGHL</sequence>
<dbReference type="AlphaFoldDB" id="A0A3T0JTA4"/>
<dbReference type="InterPro" id="IPR045851">
    <property type="entry name" value="AMP-bd_C_sf"/>
</dbReference>
<dbReference type="Pfam" id="PF07993">
    <property type="entry name" value="NAD_binding_4"/>
    <property type="match status" value="1"/>
</dbReference>
<dbReference type="Gene3D" id="3.40.50.720">
    <property type="entry name" value="NAD(P)-binding Rossmann-like Domain"/>
    <property type="match status" value="1"/>
</dbReference>
<dbReference type="EMBL" id="CP024646">
    <property type="protein sequence ID" value="AZV26582.1"/>
    <property type="molecule type" value="Genomic_DNA"/>
</dbReference>
<dbReference type="InterPro" id="IPR009081">
    <property type="entry name" value="PP-bd_ACP"/>
</dbReference>
<evidence type="ECO:0000259" key="3">
    <source>
        <dbReference type="PROSITE" id="PS50075"/>
    </source>
</evidence>
<dbReference type="Gene3D" id="2.30.38.10">
    <property type="entry name" value="Luciferase, Domain 3"/>
    <property type="match status" value="1"/>
</dbReference>
<proteinExistence type="predicted"/>
<gene>
    <name evidence="4" type="ORF">CT157_11345</name>
</gene>
<dbReference type="Proteomes" id="UP000282760">
    <property type="component" value="Chromosome"/>
</dbReference>
<name>A0A3T0JTA4_PSESX</name>
<dbReference type="InterPro" id="IPR010080">
    <property type="entry name" value="Thioester_reductase-like_dom"/>
</dbReference>
<dbReference type="CDD" id="cd05930">
    <property type="entry name" value="A_NRPS"/>
    <property type="match status" value="1"/>
</dbReference>
<dbReference type="InterPro" id="IPR010071">
    <property type="entry name" value="AA_adenyl_dom"/>
</dbReference>
<dbReference type="InterPro" id="IPR036291">
    <property type="entry name" value="NAD(P)-bd_dom_sf"/>
</dbReference>
<dbReference type="SUPFAM" id="SSF56801">
    <property type="entry name" value="Acetyl-CoA synthetase-like"/>
    <property type="match status" value="1"/>
</dbReference>
<dbReference type="InterPro" id="IPR000873">
    <property type="entry name" value="AMP-dep_synth/lig_dom"/>
</dbReference>